<protein>
    <recommendedName>
        <fullName evidence="1">Mutator-like transposase domain-containing protein</fullName>
    </recommendedName>
</protein>
<dbReference type="Pfam" id="PF20700">
    <property type="entry name" value="Mutator"/>
    <property type="match status" value="1"/>
</dbReference>
<evidence type="ECO:0000259" key="1">
    <source>
        <dbReference type="Pfam" id="PF20700"/>
    </source>
</evidence>
<accession>A0A9D4R6Q5</accession>
<dbReference type="AlphaFoldDB" id="A0A9D4R6Q5"/>
<comment type="caution">
    <text evidence="2">The sequence shown here is derived from an EMBL/GenBank/DDBJ whole genome shotgun (WGS) entry which is preliminary data.</text>
</comment>
<gene>
    <name evidence="2" type="ORF">DPMN_099746</name>
</gene>
<dbReference type="EMBL" id="JAIWYP010000003">
    <property type="protein sequence ID" value="KAH3857146.1"/>
    <property type="molecule type" value="Genomic_DNA"/>
</dbReference>
<evidence type="ECO:0000313" key="3">
    <source>
        <dbReference type="Proteomes" id="UP000828390"/>
    </source>
</evidence>
<proteinExistence type="predicted"/>
<dbReference type="Proteomes" id="UP000828390">
    <property type="component" value="Unassembled WGS sequence"/>
</dbReference>
<name>A0A9D4R6Q5_DREPO</name>
<evidence type="ECO:0000313" key="2">
    <source>
        <dbReference type="EMBL" id="KAH3857146.1"/>
    </source>
</evidence>
<reference evidence="2" key="1">
    <citation type="journal article" date="2019" name="bioRxiv">
        <title>The Genome of the Zebra Mussel, Dreissena polymorpha: A Resource for Invasive Species Research.</title>
        <authorList>
            <person name="McCartney M.A."/>
            <person name="Auch B."/>
            <person name="Kono T."/>
            <person name="Mallez S."/>
            <person name="Zhang Y."/>
            <person name="Obille A."/>
            <person name="Becker A."/>
            <person name="Abrahante J.E."/>
            <person name="Garbe J."/>
            <person name="Badalamenti J.P."/>
            <person name="Herman A."/>
            <person name="Mangelson H."/>
            <person name="Liachko I."/>
            <person name="Sullivan S."/>
            <person name="Sone E.D."/>
            <person name="Koren S."/>
            <person name="Silverstein K.A.T."/>
            <person name="Beckman K.B."/>
            <person name="Gohl D.M."/>
        </authorList>
    </citation>
    <scope>NUCLEOTIDE SEQUENCE</scope>
    <source>
        <strain evidence="2">Duluth1</strain>
        <tissue evidence="2">Whole animal</tissue>
    </source>
</reference>
<organism evidence="2 3">
    <name type="scientific">Dreissena polymorpha</name>
    <name type="common">Zebra mussel</name>
    <name type="synonym">Mytilus polymorpha</name>
    <dbReference type="NCBI Taxonomy" id="45954"/>
    <lineage>
        <taxon>Eukaryota</taxon>
        <taxon>Metazoa</taxon>
        <taxon>Spiralia</taxon>
        <taxon>Lophotrochozoa</taxon>
        <taxon>Mollusca</taxon>
        <taxon>Bivalvia</taxon>
        <taxon>Autobranchia</taxon>
        <taxon>Heteroconchia</taxon>
        <taxon>Euheterodonta</taxon>
        <taxon>Imparidentia</taxon>
        <taxon>Neoheterodontei</taxon>
        <taxon>Myida</taxon>
        <taxon>Dreissenoidea</taxon>
        <taxon>Dreissenidae</taxon>
        <taxon>Dreissena</taxon>
    </lineage>
</organism>
<sequence>MVQAKVQALFNSAFKEHRHDKPNGEVDLNFDAANSMRWGLGWRERLKCTRCSCMSDYHNLYEEVENKKGPSRRVAKVNIGLQLGRCTTPISNTGVRRILNNANIIAQNQGAMLRLSKKVNENIQSVGTCMSKESLL</sequence>
<dbReference type="InterPro" id="IPR049012">
    <property type="entry name" value="Mutator_transp_dom"/>
</dbReference>
<reference evidence="2" key="2">
    <citation type="submission" date="2020-11" db="EMBL/GenBank/DDBJ databases">
        <authorList>
            <person name="McCartney M.A."/>
            <person name="Auch B."/>
            <person name="Kono T."/>
            <person name="Mallez S."/>
            <person name="Becker A."/>
            <person name="Gohl D.M."/>
            <person name="Silverstein K.A.T."/>
            <person name="Koren S."/>
            <person name="Bechman K.B."/>
            <person name="Herman A."/>
            <person name="Abrahante J.E."/>
            <person name="Garbe J."/>
        </authorList>
    </citation>
    <scope>NUCLEOTIDE SEQUENCE</scope>
    <source>
        <strain evidence="2">Duluth1</strain>
        <tissue evidence="2">Whole animal</tissue>
    </source>
</reference>
<feature type="domain" description="Mutator-like transposase" evidence="1">
    <location>
        <begin position="5"/>
        <end position="126"/>
    </location>
</feature>
<keyword evidence="3" id="KW-1185">Reference proteome</keyword>